<evidence type="ECO:0000256" key="2">
    <source>
        <dbReference type="SAM" id="MobiDB-lite"/>
    </source>
</evidence>
<name>A0AAV2HEA0_LYMST</name>
<feature type="domain" description="Fibronectin type-III" evidence="6">
    <location>
        <begin position="227"/>
        <end position="317"/>
    </location>
</feature>
<keyword evidence="1" id="KW-0677">Repeat</keyword>
<dbReference type="InterPro" id="IPR050991">
    <property type="entry name" value="ECM_Regulatory_Proteins"/>
</dbReference>
<keyword evidence="3" id="KW-0812">Transmembrane</keyword>
<keyword evidence="3" id="KW-1133">Transmembrane helix</keyword>
<dbReference type="InterPro" id="IPR013783">
    <property type="entry name" value="Ig-like_fold"/>
</dbReference>
<dbReference type="PANTHER" id="PTHR46708:SF11">
    <property type="entry name" value="RECEPTOR-TYPE TYROSINE-PROTEIN PHOSPHATASE ETA-LIKE"/>
    <property type="match status" value="1"/>
</dbReference>
<dbReference type="SMART" id="SM00060">
    <property type="entry name" value="FN3"/>
    <property type="match status" value="4"/>
</dbReference>
<dbReference type="Gene3D" id="2.60.40.10">
    <property type="entry name" value="Immunoglobulins"/>
    <property type="match status" value="5"/>
</dbReference>
<dbReference type="Proteomes" id="UP001497497">
    <property type="component" value="Unassembled WGS sequence"/>
</dbReference>
<comment type="caution">
    <text evidence="7">The sequence shown here is derived from an EMBL/GenBank/DDBJ whole genome shotgun (WGS) entry which is preliminary data.</text>
</comment>
<dbReference type="PROSITE" id="PS50853">
    <property type="entry name" value="FN3"/>
    <property type="match status" value="4"/>
</dbReference>
<evidence type="ECO:0000313" key="7">
    <source>
        <dbReference type="EMBL" id="CAL1531692.1"/>
    </source>
</evidence>
<feature type="signal peptide" evidence="4">
    <location>
        <begin position="1"/>
        <end position="19"/>
    </location>
</feature>
<protein>
    <submittedName>
        <fullName evidence="7">Uncharacterized protein</fullName>
    </submittedName>
</protein>
<feature type="transmembrane region" description="Helical" evidence="3">
    <location>
        <begin position="529"/>
        <end position="552"/>
    </location>
</feature>
<reference evidence="7 8" key="1">
    <citation type="submission" date="2024-04" db="EMBL/GenBank/DDBJ databases">
        <authorList>
            <consortium name="Genoscope - CEA"/>
            <person name="William W."/>
        </authorList>
    </citation>
    <scope>NUCLEOTIDE SEQUENCE [LARGE SCALE GENOMIC DNA]</scope>
</reference>
<feature type="region of interest" description="Disordered" evidence="2">
    <location>
        <begin position="205"/>
        <end position="226"/>
    </location>
</feature>
<evidence type="ECO:0000313" key="8">
    <source>
        <dbReference type="Proteomes" id="UP001497497"/>
    </source>
</evidence>
<dbReference type="InterPro" id="IPR003961">
    <property type="entry name" value="FN3_dom"/>
</dbReference>
<dbReference type="InterPro" id="IPR007110">
    <property type="entry name" value="Ig-like_dom"/>
</dbReference>
<dbReference type="SUPFAM" id="SSF49265">
    <property type="entry name" value="Fibronectin type III"/>
    <property type="match status" value="2"/>
</dbReference>
<dbReference type="SUPFAM" id="SSF48726">
    <property type="entry name" value="Immunoglobulin"/>
    <property type="match status" value="1"/>
</dbReference>
<evidence type="ECO:0000259" key="5">
    <source>
        <dbReference type="PROSITE" id="PS50835"/>
    </source>
</evidence>
<feature type="chain" id="PRO_5043864326" evidence="4">
    <location>
        <begin position="20"/>
        <end position="599"/>
    </location>
</feature>
<feature type="domain" description="Fibronectin type-III" evidence="6">
    <location>
        <begin position="128"/>
        <end position="222"/>
    </location>
</feature>
<evidence type="ECO:0000256" key="4">
    <source>
        <dbReference type="SAM" id="SignalP"/>
    </source>
</evidence>
<dbReference type="PROSITE" id="PS50835">
    <property type="entry name" value="IG_LIKE"/>
    <property type="match status" value="1"/>
</dbReference>
<keyword evidence="4" id="KW-0732">Signal</keyword>
<organism evidence="7 8">
    <name type="scientific">Lymnaea stagnalis</name>
    <name type="common">Great pond snail</name>
    <name type="synonym">Helix stagnalis</name>
    <dbReference type="NCBI Taxonomy" id="6523"/>
    <lineage>
        <taxon>Eukaryota</taxon>
        <taxon>Metazoa</taxon>
        <taxon>Spiralia</taxon>
        <taxon>Lophotrochozoa</taxon>
        <taxon>Mollusca</taxon>
        <taxon>Gastropoda</taxon>
        <taxon>Heterobranchia</taxon>
        <taxon>Euthyneura</taxon>
        <taxon>Panpulmonata</taxon>
        <taxon>Hygrophila</taxon>
        <taxon>Lymnaeoidea</taxon>
        <taxon>Lymnaeidae</taxon>
        <taxon>Lymnaea</taxon>
    </lineage>
</organism>
<dbReference type="InterPro" id="IPR036179">
    <property type="entry name" value="Ig-like_dom_sf"/>
</dbReference>
<evidence type="ECO:0000256" key="1">
    <source>
        <dbReference type="ARBA" id="ARBA00022737"/>
    </source>
</evidence>
<proteinExistence type="predicted"/>
<keyword evidence="8" id="KW-1185">Reference proteome</keyword>
<dbReference type="InterPro" id="IPR036116">
    <property type="entry name" value="FN3_sf"/>
</dbReference>
<dbReference type="AlphaFoldDB" id="A0AAV2HEA0"/>
<dbReference type="Pfam" id="PF00041">
    <property type="entry name" value="fn3"/>
    <property type="match status" value="3"/>
</dbReference>
<feature type="domain" description="Ig-like" evidence="5">
    <location>
        <begin position="26"/>
        <end position="120"/>
    </location>
</feature>
<dbReference type="EMBL" id="CAXITT010000095">
    <property type="protein sequence ID" value="CAL1531692.1"/>
    <property type="molecule type" value="Genomic_DNA"/>
</dbReference>
<gene>
    <name evidence="7" type="ORF">GSLYS_00005787001</name>
</gene>
<dbReference type="CDD" id="cd00063">
    <property type="entry name" value="FN3"/>
    <property type="match status" value="4"/>
</dbReference>
<feature type="domain" description="Fibronectin type-III" evidence="6">
    <location>
        <begin position="319"/>
        <end position="417"/>
    </location>
</feature>
<feature type="domain" description="Fibronectin type-III" evidence="6">
    <location>
        <begin position="418"/>
        <end position="509"/>
    </location>
</feature>
<accession>A0AAV2HEA0</accession>
<evidence type="ECO:0000256" key="3">
    <source>
        <dbReference type="SAM" id="Phobius"/>
    </source>
</evidence>
<evidence type="ECO:0000259" key="6">
    <source>
        <dbReference type="PROSITE" id="PS50853"/>
    </source>
</evidence>
<sequence>MKHTICSLLIYTWFLMANCFQINKTEGQGITIDCPIVPENAEFTSAQWMKNSLLLAQILSNQQLEVFLSEYKDRVIKKTGSFLSLNVSSLVLADTAHYHCLVSFVKDGNPASLTSTTELRVKQDRPSPLGRPTIKDITSHTVTATWTDSGTDMSKLQFYLLHVKKCGADNYDDRIKVNVGIQEGTLTGLKPNTCFKVYVESKNEADVTSRSPDSEEFKTSEEAPEEVPSNFKYTNVTSTQIELTWDPMPIQLPNGDLQGFIIKYDKDETSINNPHATNFTLTNLKPYSFYKVSIQAFNGAGPGPEIAKEVQTKEGPPSKPRIINVSQQTPISFNVNWEAPKEPNGNLIRYKLQWIHKLNFEKRSRNISGHLIDKMAAYIHDLTPFSEYLVQVAAVTYGGEGEFSDQSPALTDVTAPSAPQNLNITIIDANKVRLSWDPPHTFYKGVDLYIVKGWDNKGNPIQEHVPGQMTEVPLSLAPHAKYHLKVAAQTSSLYESNLKYTGDFTDANAVILGDLDELHSGDSAMHPGAVSGIAVALLLLVTSSVIIGCIIYKRKNPGHLYNNAFVVAYEVPRPDQAQETVHNYASLFKAEETIYESLE</sequence>
<dbReference type="FunFam" id="2.60.40.10:FF:000028">
    <property type="entry name" value="Neuronal cell adhesion molecule"/>
    <property type="match status" value="1"/>
</dbReference>
<dbReference type="PANTHER" id="PTHR46708">
    <property type="entry name" value="TENASCIN"/>
    <property type="match status" value="1"/>
</dbReference>
<keyword evidence="3" id="KW-0472">Membrane</keyword>
<feature type="compositionally biased region" description="Basic and acidic residues" evidence="2">
    <location>
        <begin position="205"/>
        <end position="221"/>
    </location>
</feature>